<organism evidence="9 10">
    <name type="scientific">Cimex lectularius</name>
    <name type="common">Bed bug</name>
    <name type="synonym">Acanthia lectularia</name>
    <dbReference type="NCBI Taxonomy" id="79782"/>
    <lineage>
        <taxon>Eukaryota</taxon>
        <taxon>Metazoa</taxon>
        <taxon>Ecdysozoa</taxon>
        <taxon>Arthropoda</taxon>
        <taxon>Hexapoda</taxon>
        <taxon>Insecta</taxon>
        <taxon>Pterygota</taxon>
        <taxon>Neoptera</taxon>
        <taxon>Paraneoptera</taxon>
        <taxon>Hemiptera</taxon>
        <taxon>Heteroptera</taxon>
        <taxon>Panheteroptera</taxon>
        <taxon>Cimicomorpha</taxon>
        <taxon>Cimicidae</taxon>
        <taxon>Cimex</taxon>
    </lineage>
</organism>
<feature type="domain" description="BP28 C-terminal" evidence="8">
    <location>
        <begin position="1752"/>
        <end position="1911"/>
    </location>
</feature>
<comment type="function">
    <text evidence="7">Involved in nucleolar processing of pre-18S ribosomal RNA.</text>
</comment>
<keyword evidence="5 7" id="KW-0539">Nucleus</keyword>
<evidence type="ECO:0000256" key="1">
    <source>
        <dbReference type="ARBA" id="ARBA00004604"/>
    </source>
</evidence>
<dbReference type="GO" id="GO:0000462">
    <property type="term" value="P:maturation of SSU-rRNA from tricistronic rRNA transcript (SSU-rRNA, 5.8S rRNA, LSU-rRNA)"/>
    <property type="evidence" value="ECO:0007669"/>
    <property type="project" value="TreeGrafter"/>
</dbReference>
<dbReference type="Gene3D" id="1.25.10.10">
    <property type="entry name" value="Leucine-rich Repeat Variant"/>
    <property type="match status" value="1"/>
</dbReference>
<dbReference type="Pfam" id="PF23243">
    <property type="entry name" value="HEAT_HEATR1"/>
    <property type="match status" value="1"/>
</dbReference>
<evidence type="ECO:0000256" key="3">
    <source>
        <dbReference type="ARBA" id="ARBA00022517"/>
    </source>
</evidence>
<keyword evidence="10" id="KW-1185">Reference proteome</keyword>
<evidence type="ECO:0000256" key="6">
    <source>
        <dbReference type="ARBA" id="ARBA00023274"/>
    </source>
</evidence>
<dbReference type="Pfam" id="PF08146">
    <property type="entry name" value="BP28CT"/>
    <property type="match status" value="1"/>
</dbReference>
<dbReference type="InterPro" id="IPR012954">
    <property type="entry name" value="BP28_C_dom"/>
</dbReference>
<dbReference type="SUPFAM" id="SSF48371">
    <property type="entry name" value="ARM repeat"/>
    <property type="match status" value="3"/>
</dbReference>
<dbReference type="PANTHER" id="PTHR13457">
    <property type="entry name" value="BAP28"/>
    <property type="match status" value="1"/>
</dbReference>
<evidence type="ECO:0000313" key="9">
    <source>
        <dbReference type="EnsemblMetazoa" id="XP_014251719.1"/>
    </source>
</evidence>
<dbReference type="InterPro" id="IPR011989">
    <property type="entry name" value="ARM-like"/>
</dbReference>
<keyword evidence="4 7" id="KW-0698">rRNA processing</keyword>
<evidence type="ECO:0000256" key="4">
    <source>
        <dbReference type="ARBA" id="ARBA00022552"/>
    </source>
</evidence>
<evidence type="ECO:0000256" key="2">
    <source>
        <dbReference type="ARBA" id="ARBA00010559"/>
    </source>
</evidence>
<dbReference type="GeneID" id="106667934"/>
<evidence type="ECO:0000259" key="8">
    <source>
        <dbReference type="SMART" id="SM01036"/>
    </source>
</evidence>
<dbReference type="GO" id="GO:0030686">
    <property type="term" value="C:90S preribosome"/>
    <property type="evidence" value="ECO:0007669"/>
    <property type="project" value="TreeGrafter"/>
</dbReference>
<dbReference type="GO" id="GO:0030515">
    <property type="term" value="F:snoRNA binding"/>
    <property type="evidence" value="ECO:0007669"/>
    <property type="project" value="TreeGrafter"/>
</dbReference>
<dbReference type="SMART" id="SM01036">
    <property type="entry name" value="BP28CT"/>
    <property type="match status" value="1"/>
</dbReference>
<dbReference type="InterPro" id="IPR056473">
    <property type="entry name" value="HEAT_Utp10/HEAT1"/>
</dbReference>
<evidence type="ECO:0000256" key="7">
    <source>
        <dbReference type="RuleBase" id="RU367065"/>
    </source>
</evidence>
<name>A0A8I6RXQ2_CIMLE</name>
<dbReference type="OrthoDB" id="31183at2759"/>
<dbReference type="EnsemblMetazoa" id="XM_014396233.2">
    <property type="protein sequence ID" value="XP_014251719.1"/>
    <property type="gene ID" value="LOC106667934"/>
</dbReference>
<dbReference type="InterPro" id="IPR040191">
    <property type="entry name" value="UTP10"/>
</dbReference>
<evidence type="ECO:0000256" key="5">
    <source>
        <dbReference type="ARBA" id="ARBA00023242"/>
    </source>
</evidence>
<dbReference type="KEGG" id="clec:106667934"/>
<keyword evidence="6 7" id="KW-0687">Ribonucleoprotein</keyword>
<dbReference type="GO" id="GO:0032040">
    <property type="term" value="C:small-subunit processome"/>
    <property type="evidence" value="ECO:0007669"/>
    <property type="project" value="TreeGrafter"/>
</dbReference>
<dbReference type="Proteomes" id="UP000494040">
    <property type="component" value="Unassembled WGS sequence"/>
</dbReference>
<comment type="subcellular location">
    <subcellularLocation>
        <location evidence="1 7">Nucleus</location>
        <location evidence="1 7">Nucleolus</location>
    </subcellularLocation>
</comment>
<sequence length="2045" mass="232240">MPITSLAAQLKRLEAPQTNLLIHKKKKASFLFDSKEAARLDRDTFYEIGISGLEELKALNPNFASFETTLFDVTSKGFERSMETQETNEKLNYHIRNFLVLLSPYFLIKSSHKAIEWLINRYHIHEFNVDDIMFLILPYHETMQFARMLQLIPIQEQVGTWHWLYNVKREGVPLSKIALLNRTAKDMSFLKFVANMPIDAIKVYYSQSIIHGNKAHSLATLYGFYCTTVIGGLEYSETITEIHISHLLPSLMAGLSSTVPDFTASTYMIIASLSTKACLGEKILHGLFNKICKVEHKKLYSETTLILVLLCQSSLKKVSLPEAALKKLASTDWLLSSLTTLSKQNILIIPFVVCLLRSAIKLVIQGGEELKPFVQSLLNQLQLDNSDAQEIFNCLLEEFNEECEESILCWYSTLVRELEKSFPNVFDVTASRALSAKGSKGAVALETLLGVNISRNDLYEKLVHTNEDVRVSAIKHITKHLEPEQLGWLRQSLLERFKDDSYRVVKMLLSMPQPLINSLSPEGLFENLIVVISKFSFHLVILKNAISMLMSMVTPENLSAFVLAALPEILPIIKHKVLKDIDIPEFCSFFSTIKRSDEEADPGKIVWSVLAREGVLPPIDNIFTAFEKSLLFTNNSRYWFAMSLMVANSIPAKPDPTRVKKIVNFLLDYLKCHKMCVENDGELLNENTICQCLNKSKERLPVEGALYALTVLTSKTLNTQKHLKSPWFDFNSKGNIFTLFVYKVIHEGIQSQKKQIKKAFSKTQIIFLKNHFPNVETQINFLLNALIYDSSLGQKCISLIEDIIRNDESLLSTLIKQDSAVVPALMMLLGSKDEPVRTGVINIIQIITGSLANEFYRPLLDELAAFAIELKLDHEQIVIFAYSHLSPVKEISSMLSTSKRESFRQVLTTLLSTITSVSTPMYIKAKLLQILEFVQSEELFYELLPLAMELLNETKTLSEVESTVLSFILKRFNPQIINCVNEPKIWDFLAKGFSDHRMQMDDSEAGKKICPAAVLMNQISRDLFENMPEPKMENQEKLLCLIITNITDSENAQVISACASLFKRIAIDCKILVSLLYPMITVQAPLLAEKKGLRPRLRKSIAAIPSLEILESLEWKKGVCLLEMTQNKKKLTSINLLLPVLFNILKKCLQFEEQGPVEYNKQLVLSSILHCCERLTEKSENIVLSQETLHVDLVVDCLRASHNPQTHHHALLTLTYIAHLIPEQVLHNIMAIFTFIGSSVLRQDDAYSFQIIAKVIDTIIPVLIKTSSHQELELSVCNVIRVFVAALLDVPEHRRIPVMRKLMVTLEDGKYLWIFLLLVFESQVLRPTTQSTELSNFGLQENTVLPKKLDIALQICGEFPPPVILLTCHKLLLHVSALPNNKDDKNVQKVKDNLILSIFNVNDNTGKQLRHYKYTLVMFMSYLLSSNTFVLQIAELAEDESESLEGLFEVILEQNLIYIRSVLKQVELSSGQPTAKYWKAVLNQTYDILDKINALLPTAMFLRVVKSLMNNELEAIRRKAIELLGWRLQQPRPVPTEVLIGLLKPLRLCLDTISPQEVSQDVQLTQQTALLAMKLMARHLAHIYKDEFKMVLVKLSGIISLEFPPNWALIGSLVLCIGELTTALKAHSLFQLQVFMPAIIKQLQNHRKEEGNELLLLSIVTSVQKIVDCLVLFISPYIDSLLYELSLLSAKFSGEQQESPKSHLVQKLKMIRQKLSSETPNRVLVPAVSTCFTKLIKHNAFSGVSPLMSILSESITSSSDLTVEMTNFFLTALQFRANFPELPLDQIESVETPVISSLTVMVLKLSEAAFRPLYHKLYDWAVRNTDQTERAITFYRLSGKIAESLKNLFNLFAGIFVANCSELLEQIISSKQKEECYAVFEGEFGEEKTCLLLDCILKTLLTIFTYDSQNFITKERFNNLVHPLVNQLENEVGGVEMWKERCEKLLTPCIAQMSTSTSDDSLWKQLNNQVLLKTRHEKSHVRLAALRTICKLAEKLGEDFLPLLPETVPCLAELLEDDEEEVEKECQRVVNEMEVILGEPIQKYF</sequence>
<dbReference type="PANTHER" id="PTHR13457:SF1">
    <property type="entry name" value="HEAT REPEAT-CONTAINING PROTEIN 1"/>
    <property type="match status" value="1"/>
</dbReference>
<protein>
    <recommendedName>
        <fullName evidence="7">HEAT repeat-containing protein 1</fullName>
    </recommendedName>
</protein>
<dbReference type="InterPro" id="IPR016024">
    <property type="entry name" value="ARM-type_fold"/>
</dbReference>
<dbReference type="Pfam" id="PF12397">
    <property type="entry name" value="U3snoRNP10"/>
    <property type="match status" value="1"/>
</dbReference>
<reference evidence="9" key="1">
    <citation type="submission" date="2022-01" db="UniProtKB">
        <authorList>
            <consortium name="EnsemblMetazoa"/>
        </authorList>
    </citation>
    <scope>IDENTIFICATION</scope>
</reference>
<proteinExistence type="inferred from homology"/>
<dbReference type="GO" id="GO:0045943">
    <property type="term" value="P:positive regulation of transcription by RNA polymerase I"/>
    <property type="evidence" value="ECO:0007669"/>
    <property type="project" value="TreeGrafter"/>
</dbReference>
<keyword evidence="3 7" id="KW-0690">Ribosome biogenesis</keyword>
<dbReference type="OMA" id="NDVMWKQ"/>
<dbReference type="InterPro" id="IPR022125">
    <property type="entry name" value="U3snoRNP10_N"/>
</dbReference>
<comment type="similarity">
    <text evidence="2 7">Belongs to the HEATR1/UTP10 family.</text>
</comment>
<evidence type="ECO:0000313" key="10">
    <source>
        <dbReference type="Proteomes" id="UP000494040"/>
    </source>
</evidence>
<dbReference type="GO" id="GO:0034455">
    <property type="term" value="C:t-UTP complex"/>
    <property type="evidence" value="ECO:0007669"/>
    <property type="project" value="TreeGrafter"/>
</dbReference>
<accession>A0A8I6RXQ2</accession>
<dbReference type="RefSeq" id="XP_014251719.1">
    <property type="nucleotide sequence ID" value="XM_014396233.2"/>
</dbReference>